<keyword evidence="3" id="KW-1185">Reference proteome</keyword>
<accession>A0A671F8W2</accession>
<reference evidence="3" key="3">
    <citation type="submission" date="2018-12" db="EMBL/GenBank/DDBJ databases">
        <title>G10K-VGP greater horseshoe bat female genome, primary haplotype.</title>
        <authorList>
            <person name="Teeling E."/>
            <person name="Myers G."/>
            <person name="Vernes S."/>
            <person name="Pippel M."/>
            <person name="Winkler S."/>
            <person name="Fedrigo O."/>
            <person name="Rhie A."/>
            <person name="Koren S."/>
            <person name="Phillippy A."/>
            <person name="Lewin H."/>
            <person name="Damas J."/>
            <person name="Howe K."/>
            <person name="Mountcastle J."/>
            <person name="Jarvis E.D."/>
        </authorList>
    </citation>
    <scope>NUCLEOTIDE SEQUENCE [LARGE SCALE GENOMIC DNA]</scope>
</reference>
<feature type="chain" id="PRO_5025396949" evidence="1">
    <location>
        <begin position="23"/>
        <end position="114"/>
    </location>
</feature>
<dbReference type="AlphaFoldDB" id="A0A671F8W2"/>
<reference evidence="2 3" key="2">
    <citation type="journal article" date="2018" name="Annu Rev Anim Biosci">
        <title>Bat Biology, Genomes, and the Bat1K Project: To Generate Chromosome-Level Genomes for All Living Bat Species.</title>
        <authorList>
            <person name="Teeling E.C."/>
            <person name="Vernes S.C."/>
            <person name="Davalos L.M."/>
            <person name="Ray D.A."/>
            <person name="Gilbert M.T.P."/>
            <person name="Myers E."/>
        </authorList>
    </citation>
    <scope>NUCLEOTIDE SEQUENCE</scope>
</reference>
<dbReference type="Ensembl" id="ENSRFET00010023868.1">
    <property type="protein sequence ID" value="ENSRFEP00010021930.1"/>
    <property type="gene ID" value="ENSRFEG00010014666.1"/>
</dbReference>
<protein>
    <submittedName>
        <fullName evidence="2">Uncharacterized protein</fullName>
    </submittedName>
</protein>
<evidence type="ECO:0000313" key="2">
    <source>
        <dbReference type="Ensembl" id="ENSRFEP00010021930.1"/>
    </source>
</evidence>
<dbReference type="Proteomes" id="UP000472240">
    <property type="component" value="Chromosome 7"/>
</dbReference>
<reference evidence="2" key="5">
    <citation type="submission" date="2025-09" db="UniProtKB">
        <authorList>
            <consortium name="Ensembl"/>
        </authorList>
    </citation>
    <scope>IDENTIFICATION</scope>
</reference>
<sequence>RLAGRPGPLLVFLLSWLLPREGAQILVLSLGGSNYLLINQVSHILQDHGSVPLNFLFCLFLDFKKKKKKSQIVYWSPPENYKQEFKKNFDFFFEGSSVWECSALPRVGHEVRSL</sequence>
<evidence type="ECO:0000256" key="1">
    <source>
        <dbReference type="SAM" id="SignalP"/>
    </source>
</evidence>
<organism evidence="2 3">
    <name type="scientific">Rhinolophus ferrumequinum</name>
    <name type="common">Greater horseshoe bat</name>
    <dbReference type="NCBI Taxonomy" id="59479"/>
    <lineage>
        <taxon>Eukaryota</taxon>
        <taxon>Metazoa</taxon>
        <taxon>Chordata</taxon>
        <taxon>Craniata</taxon>
        <taxon>Vertebrata</taxon>
        <taxon>Euteleostomi</taxon>
        <taxon>Mammalia</taxon>
        <taxon>Eutheria</taxon>
        <taxon>Laurasiatheria</taxon>
        <taxon>Chiroptera</taxon>
        <taxon>Yinpterochiroptera</taxon>
        <taxon>Rhinolophoidea</taxon>
        <taxon>Rhinolophidae</taxon>
        <taxon>Rhinolophinae</taxon>
        <taxon>Rhinolophus</taxon>
    </lineage>
</organism>
<reference evidence="2 3" key="1">
    <citation type="journal article" date="2015" name="Annu Rev Anim Biosci">
        <title>The Genome 10K Project: a way forward.</title>
        <authorList>
            <person name="Koepfli K.P."/>
            <person name="Paten B."/>
            <person name="O'Brien S.J."/>
            <person name="Koepfli K.P."/>
            <person name="Paten B."/>
            <person name="Antunes A."/>
            <person name="Belov K."/>
            <person name="Bustamante C."/>
            <person name="Castoe T.A."/>
            <person name="Clawson H."/>
            <person name="Crawford A.J."/>
            <person name="Diekhans M."/>
            <person name="Distel D."/>
            <person name="Durbin R."/>
            <person name="Earl D."/>
            <person name="Fujita M.K."/>
            <person name="Gamble T."/>
            <person name="Georges A."/>
            <person name="Gemmell N."/>
            <person name="Gilbert M.T."/>
            <person name="Graves J.M."/>
            <person name="Green R.E."/>
            <person name="Hickey G."/>
            <person name="Jarvis E.D."/>
            <person name="Johnson W."/>
            <person name="Komissarov A."/>
            <person name="Korf I."/>
            <person name="Kuhn R."/>
            <person name="Larkin D.M."/>
            <person name="Lewin H."/>
            <person name="Lopez J.V."/>
            <person name="Ma J."/>
            <person name="Marques-Bonet T."/>
            <person name="Miller W."/>
            <person name="Murphy R."/>
            <person name="Pevzner P."/>
            <person name="Shapiro B."/>
            <person name="Steiner C."/>
            <person name="Tamazian G."/>
            <person name="Venkatesh B."/>
            <person name="Wang J."/>
            <person name="Wayne R."/>
            <person name="Wiley E."/>
            <person name="Yang H."/>
            <person name="Zhang G."/>
            <person name="Haussler D."/>
            <person name="Ryder O."/>
            <person name="O'Brien S.J."/>
        </authorList>
    </citation>
    <scope>NUCLEOTIDE SEQUENCE</scope>
</reference>
<evidence type="ECO:0000313" key="3">
    <source>
        <dbReference type="Proteomes" id="UP000472240"/>
    </source>
</evidence>
<reference evidence="2" key="4">
    <citation type="submission" date="2025-08" db="UniProtKB">
        <authorList>
            <consortium name="Ensembl"/>
        </authorList>
    </citation>
    <scope>IDENTIFICATION</scope>
</reference>
<proteinExistence type="predicted"/>
<feature type="signal peptide" evidence="1">
    <location>
        <begin position="1"/>
        <end position="22"/>
    </location>
</feature>
<name>A0A671F8W2_RHIFE</name>
<dbReference type="InParanoid" id="A0A671F8W2"/>
<keyword evidence="1" id="KW-0732">Signal</keyword>
<dbReference type="OMA" id="SHYLLMV"/>